<feature type="compositionally biased region" description="Polar residues" evidence="1">
    <location>
        <begin position="34"/>
        <end position="65"/>
    </location>
</feature>
<name>A0A917XZC5_9BACI</name>
<feature type="signal peptide" evidence="2">
    <location>
        <begin position="1"/>
        <end position="27"/>
    </location>
</feature>
<gene>
    <name evidence="4" type="ORF">GCM10007971_24020</name>
</gene>
<feature type="chain" id="PRO_5037495036" description="Lysozyme inhibitor LprI-like N-terminal domain-containing protein" evidence="2">
    <location>
        <begin position="28"/>
        <end position="214"/>
    </location>
</feature>
<dbReference type="InterPro" id="IPR009739">
    <property type="entry name" value="LprI-like_N"/>
</dbReference>
<dbReference type="PROSITE" id="PS51257">
    <property type="entry name" value="PROKAR_LIPOPROTEIN"/>
    <property type="match status" value="1"/>
</dbReference>
<dbReference type="Proteomes" id="UP000624041">
    <property type="component" value="Unassembled WGS sequence"/>
</dbReference>
<feature type="domain" description="Lysozyme inhibitor LprI-like N-terminal" evidence="3">
    <location>
        <begin position="119"/>
        <end position="207"/>
    </location>
</feature>
<dbReference type="RefSeq" id="WP_188857695.1">
    <property type="nucleotide sequence ID" value="NZ_BMOS01000016.1"/>
</dbReference>
<dbReference type="PANTHER" id="PTHR39176">
    <property type="entry name" value="PERIPLASMIC PROTEIN-RELATED"/>
    <property type="match status" value="1"/>
</dbReference>
<evidence type="ECO:0000313" key="4">
    <source>
        <dbReference type="EMBL" id="GGN60160.1"/>
    </source>
</evidence>
<evidence type="ECO:0000256" key="2">
    <source>
        <dbReference type="SAM" id="SignalP"/>
    </source>
</evidence>
<evidence type="ECO:0000256" key="1">
    <source>
        <dbReference type="SAM" id="MobiDB-lite"/>
    </source>
</evidence>
<evidence type="ECO:0000259" key="3">
    <source>
        <dbReference type="Pfam" id="PF07007"/>
    </source>
</evidence>
<feature type="region of interest" description="Disordered" evidence="1">
    <location>
        <begin position="24"/>
        <end position="94"/>
    </location>
</feature>
<reference evidence="4" key="1">
    <citation type="journal article" date="2014" name="Int. J. Syst. Evol. Microbiol.">
        <title>Complete genome sequence of Corynebacterium casei LMG S-19264T (=DSM 44701T), isolated from a smear-ripened cheese.</title>
        <authorList>
            <consortium name="US DOE Joint Genome Institute (JGI-PGF)"/>
            <person name="Walter F."/>
            <person name="Albersmeier A."/>
            <person name="Kalinowski J."/>
            <person name="Ruckert C."/>
        </authorList>
    </citation>
    <scope>NUCLEOTIDE SEQUENCE</scope>
    <source>
        <strain evidence="4">JCM 17251</strain>
    </source>
</reference>
<dbReference type="Gene3D" id="1.20.1270.180">
    <property type="match status" value="1"/>
</dbReference>
<accession>A0A917XZC5</accession>
<dbReference type="Pfam" id="PF07007">
    <property type="entry name" value="LprI"/>
    <property type="match status" value="1"/>
</dbReference>
<dbReference type="AlphaFoldDB" id="A0A917XZC5"/>
<reference evidence="4" key="2">
    <citation type="submission" date="2020-09" db="EMBL/GenBank/DDBJ databases">
        <authorList>
            <person name="Sun Q."/>
            <person name="Ohkuma M."/>
        </authorList>
    </citation>
    <scope>NUCLEOTIDE SEQUENCE</scope>
    <source>
        <strain evidence="4">JCM 17251</strain>
    </source>
</reference>
<keyword evidence="5" id="KW-1185">Reference proteome</keyword>
<organism evidence="4 5">
    <name type="scientific">Oceanobacillus indicireducens</name>
    <dbReference type="NCBI Taxonomy" id="1004261"/>
    <lineage>
        <taxon>Bacteria</taxon>
        <taxon>Bacillati</taxon>
        <taxon>Bacillota</taxon>
        <taxon>Bacilli</taxon>
        <taxon>Bacillales</taxon>
        <taxon>Bacillaceae</taxon>
        <taxon>Oceanobacillus</taxon>
    </lineage>
</organism>
<keyword evidence="2" id="KW-0732">Signal</keyword>
<feature type="compositionally biased region" description="Polar residues" evidence="1">
    <location>
        <begin position="76"/>
        <end position="85"/>
    </location>
</feature>
<dbReference type="PANTHER" id="PTHR39176:SF1">
    <property type="entry name" value="PERIPLASMIC PROTEIN"/>
    <property type="match status" value="1"/>
</dbReference>
<sequence length="214" mass="24406">MKKRNSLIAASLLVILLVGMSACSSNSSDDDITSTKNQSNSESTPQSKDDSSQSNDTHSESTQVEDNQEQADNTEDTTSANITSESQEEKVEGRRAEFLERLDNIQKELDALPEKEHADKGVTNAMKNYYGRAYEMYDEELNEIYALLKKELSPETMEDLKAEQIQWIDQKEDKANKERLEYEGGTFENVALYMSLYESTKDRSYELVNKYMTD</sequence>
<feature type="compositionally biased region" description="Acidic residues" evidence="1">
    <location>
        <begin position="66"/>
        <end position="75"/>
    </location>
</feature>
<protein>
    <recommendedName>
        <fullName evidence="3">Lysozyme inhibitor LprI-like N-terminal domain-containing protein</fullName>
    </recommendedName>
</protein>
<evidence type="ECO:0000313" key="5">
    <source>
        <dbReference type="Proteomes" id="UP000624041"/>
    </source>
</evidence>
<comment type="caution">
    <text evidence="4">The sequence shown here is derived from an EMBL/GenBank/DDBJ whole genome shotgun (WGS) entry which is preliminary data.</text>
</comment>
<proteinExistence type="predicted"/>
<dbReference type="EMBL" id="BMOS01000016">
    <property type="protein sequence ID" value="GGN60160.1"/>
    <property type="molecule type" value="Genomic_DNA"/>
</dbReference>